<keyword evidence="3" id="KW-0378">Hydrolase</keyword>
<reference evidence="8" key="1">
    <citation type="submission" date="2019-10" db="EMBL/GenBank/DDBJ databases">
        <title>Draft genome sequece of Microseira wollei NIES-4236.</title>
        <authorList>
            <person name="Yamaguchi H."/>
            <person name="Suzuki S."/>
            <person name="Kawachi M."/>
        </authorList>
    </citation>
    <scope>NUCLEOTIDE SEQUENCE</scope>
    <source>
        <strain evidence="8">NIES-4236</strain>
    </source>
</reference>
<accession>A0AAV3X4Y3</accession>
<feature type="active site" evidence="6">
    <location>
        <position position="15"/>
    </location>
</feature>
<dbReference type="EMBL" id="BLAY01000011">
    <property type="protein sequence ID" value="GET36291.1"/>
    <property type="molecule type" value="Genomic_DNA"/>
</dbReference>
<evidence type="ECO:0000256" key="2">
    <source>
        <dbReference type="ARBA" id="ARBA00013064"/>
    </source>
</evidence>
<dbReference type="EC" id="3.1.3.48" evidence="2"/>
<evidence type="ECO:0000259" key="7">
    <source>
        <dbReference type="SMART" id="SM00226"/>
    </source>
</evidence>
<dbReference type="SUPFAM" id="SSF52788">
    <property type="entry name" value="Phosphotyrosine protein phosphatases I"/>
    <property type="match status" value="1"/>
</dbReference>
<dbReference type="InterPro" id="IPR036196">
    <property type="entry name" value="Ptyr_pPase_sf"/>
</dbReference>
<dbReference type="InterPro" id="IPR017867">
    <property type="entry name" value="Tyr_phospatase_low_mol_wt"/>
</dbReference>
<dbReference type="CDD" id="cd16343">
    <property type="entry name" value="LMWPTP"/>
    <property type="match status" value="1"/>
</dbReference>
<dbReference type="Pfam" id="PF01451">
    <property type="entry name" value="LMWPc"/>
    <property type="match status" value="1"/>
</dbReference>
<dbReference type="PANTHER" id="PTHR47439:SF1">
    <property type="entry name" value="ACID PHOSPHATASE"/>
    <property type="match status" value="1"/>
</dbReference>
<dbReference type="SMART" id="SM00226">
    <property type="entry name" value="LMWPc"/>
    <property type="match status" value="1"/>
</dbReference>
<name>A0AAV3X4Y3_9CYAN</name>
<evidence type="ECO:0000313" key="8">
    <source>
        <dbReference type="EMBL" id="GET36291.1"/>
    </source>
</evidence>
<dbReference type="AlphaFoldDB" id="A0AAV3X4Y3"/>
<comment type="similarity">
    <text evidence="1">Belongs to the low molecular weight phosphotyrosine protein phosphatase family.</text>
</comment>
<organism evidence="8 9">
    <name type="scientific">Microseira wollei NIES-4236</name>
    <dbReference type="NCBI Taxonomy" id="2530354"/>
    <lineage>
        <taxon>Bacteria</taxon>
        <taxon>Bacillati</taxon>
        <taxon>Cyanobacteriota</taxon>
        <taxon>Cyanophyceae</taxon>
        <taxon>Oscillatoriophycideae</taxon>
        <taxon>Aerosakkonematales</taxon>
        <taxon>Aerosakkonemataceae</taxon>
        <taxon>Microseira</taxon>
    </lineage>
</organism>
<feature type="active site" description="Nucleophile" evidence="6">
    <location>
        <position position="9"/>
    </location>
</feature>
<dbReference type="InterPro" id="IPR052995">
    <property type="entry name" value="LMW-PTP"/>
</dbReference>
<dbReference type="Proteomes" id="UP001050975">
    <property type="component" value="Unassembled WGS sequence"/>
</dbReference>
<sequence length="171" mass="19198">MQYKLLFVCLGNICRSPSAENIMNHLIEQAGLSGSIICDSAGTSSYHIGSPPDRRMVAAASKRGIPMKGHARQFHKEDLENFDLILAMDRDNYSDILLLDLAGKYRDKVRLMCDFCTRHTLKEVPDPYYGGAEGFNRVIELLLDACEGLLQYIVNERLSSVTTHKQLTTDD</sequence>
<feature type="active site" description="Proton donor" evidence="6">
    <location>
        <position position="126"/>
    </location>
</feature>
<evidence type="ECO:0000256" key="3">
    <source>
        <dbReference type="ARBA" id="ARBA00022801"/>
    </source>
</evidence>
<dbReference type="GO" id="GO:0004725">
    <property type="term" value="F:protein tyrosine phosphatase activity"/>
    <property type="evidence" value="ECO:0007669"/>
    <property type="project" value="UniProtKB-EC"/>
</dbReference>
<dbReference type="InterPro" id="IPR023485">
    <property type="entry name" value="Ptyr_pPase"/>
</dbReference>
<keyword evidence="9" id="KW-1185">Reference proteome</keyword>
<evidence type="ECO:0000256" key="1">
    <source>
        <dbReference type="ARBA" id="ARBA00011063"/>
    </source>
</evidence>
<evidence type="ECO:0000256" key="6">
    <source>
        <dbReference type="PIRSR" id="PIRSR617867-1"/>
    </source>
</evidence>
<keyword evidence="4" id="KW-0904">Protein phosphatase</keyword>
<feature type="domain" description="Phosphotyrosine protein phosphatase I" evidence="7">
    <location>
        <begin position="3"/>
        <end position="152"/>
    </location>
</feature>
<evidence type="ECO:0000256" key="4">
    <source>
        <dbReference type="ARBA" id="ARBA00022912"/>
    </source>
</evidence>
<dbReference type="PANTHER" id="PTHR47439">
    <property type="entry name" value="LOW MOLECULAR WEIGHT PHOSPHOTYROSINE PROTEIN PHOSPHATASE-RELATED"/>
    <property type="match status" value="1"/>
</dbReference>
<gene>
    <name evidence="8" type="ORF">MiSe_10390</name>
</gene>
<dbReference type="PRINTS" id="PR00719">
    <property type="entry name" value="LMWPTPASE"/>
</dbReference>
<dbReference type="FunFam" id="3.40.50.2300:FF:000113">
    <property type="entry name" value="Low molecular weight protein-tyrosine-phosphatase"/>
    <property type="match status" value="1"/>
</dbReference>
<evidence type="ECO:0000313" key="9">
    <source>
        <dbReference type="Proteomes" id="UP001050975"/>
    </source>
</evidence>
<dbReference type="RefSeq" id="WP_226575629.1">
    <property type="nucleotide sequence ID" value="NZ_BLAY01000011.1"/>
</dbReference>
<dbReference type="Gene3D" id="3.40.50.2300">
    <property type="match status" value="1"/>
</dbReference>
<comment type="catalytic activity">
    <reaction evidence="5">
        <text>O-phospho-L-tyrosyl-[protein] + H2O = L-tyrosyl-[protein] + phosphate</text>
        <dbReference type="Rhea" id="RHEA:10684"/>
        <dbReference type="Rhea" id="RHEA-COMP:10136"/>
        <dbReference type="Rhea" id="RHEA-COMP:20101"/>
        <dbReference type="ChEBI" id="CHEBI:15377"/>
        <dbReference type="ChEBI" id="CHEBI:43474"/>
        <dbReference type="ChEBI" id="CHEBI:46858"/>
        <dbReference type="ChEBI" id="CHEBI:61978"/>
        <dbReference type="EC" id="3.1.3.48"/>
    </reaction>
</comment>
<evidence type="ECO:0000256" key="5">
    <source>
        <dbReference type="ARBA" id="ARBA00051722"/>
    </source>
</evidence>
<proteinExistence type="inferred from homology"/>
<comment type="caution">
    <text evidence="8">The sequence shown here is derived from an EMBL/GenBank/DDBJ whole genome shotgun (WGS) entry which is preliminary data.</text>
</comment>
<protein>
    <recommendedName>
        <fullName evidence="2">protein-tyrosine-phosphatase</fullName>
        <ecNumber evidence="2">3.1.3.48</ecNumber>
    </recommendedName>
</protein>